<evidence type="ECO:0008006" key="4">
    <source>
        <dbReference type="Google" id="ProtNLM"/>
    </source>
</evidence>
<dbReference type="PANTHER" id="PTHR36350">
    <property type="entry name" value="TRANSMEMBRANE PROTEIN"/>
    <property type="match status" value="1"/>
</dbReference>
<dbReference type="InterPro" id="IPR011990">
    <property type="entry name" value="TPR-like_helical_dom_sf"/>
</dbReference>
<organism evidence="2 3">
    <name type="scientific">Acorus calamus</name>
    <name type="common">Sweet flag</name>
    <dbReference type="NCBI Taxonomy" id="4465"/>
    <lineage>
        <taxon>Eukaryota</taxon>
        <taxon>Viridiplantae</taxon>
        <taxon>Streptophyta</taxon>
        <taxon>Embryophyta</taxon>
        <taxon>Tracheophyta</taxon>
        <taxon>Spermatophyta</taxon>
        <taxon>Magnoliopsida</taxon>
        <taxon>Liliopsida</taxon>
        <taxon>Acoraceae</taxon>
        <taxon>Acorus</taxon>
    </lineage>
</organism>
<reference evidence="2" key="1">
    <citation type="journal article" date="2023" name="Nat. Commun.">
        <title>Diploid and tetraploid genomes of Acorus and the evolution of monocots.</title>
        <authorList>
            <person name="Ma L."/>
            <person name="Liu K.W."/>
            <person name="Li Z."/>
            <person name="Hsiao Y.Y."/>
            <person name="Qi Y."/>
            <person name="Fu T."/>
            <person name="Tang G.D."/>
            <person name="Zhang D."/>
            <person name="Sun W.H."/>
            <person name="Liu D.K."/>
            <person name="Li Y."/>
            <person name="Chen G.Z."/>
            <person name="Liu X.D."/>
            <person name="Liao X.Y."/>
            <person name="Jiang Y.T."/>
            <person name="Yu X."/>
            <person name="Hao Y."/>
            <person name="Huang J."/>
            <person name="Zhao X.W."/>
            <person name="Ke S."/>
            <person name="Chen Y.Y."/>
            <person name="Wu W.L."/>
            <person name="Hsu J.L."/>
            <person name="Lin Y.F."/>
            <person name="Huang M.D."/>
            <person name="Li C.Y."/>
            <person name="Huang L."/>
            <person name="Wang Z.W."/>
            <person name="Zhao X."/>
            <person name="Zhong W.Y."/>
            <person name="Peng D.H."/>
            <person name="Ahmad S."/>
            <person name="Lan S."/>
            <person name="Zhang J.S."/>
            <person name="Tsai W.C."/>
            <person name="Van de Peer Y."/>
            <person name="Liu Z.J."/>
        </authorList>
    </citation>
    <scope>NUCLEOTIDE SEQUENCE</scope>
    <source>
        <strain evidence="2">CP</strain>
    </source>
</reference>
<name>A0AAV9F8B7_ACOCL</name>
<feature type="repeat" description="TPR" evidence="1">
    <location>
        <begin position="226"/>
        <end position="259"/>
    </location>
</feature>
<accession>A0AAV9F8B7</accession>
<gene>
    <name evidence="2" type="ORF">QJS10_CPA03g01459</name>
</gene>
<protein>
    <recommendedName>
        <fullName evidence="4">Chloroplast lumen common family protein</fullName>
    </recommendedName>
</protein>
<comment type="caution">
    <text evidence="2">The sequence shown here is derived from an EMBL/GenBank/DDBJ whole genome shotgun (WGS) entry which is preliminary data.</text>
</comment>
<keyword evidence="3" id="KW-1185">Reference proteome</keyword>
<sequence length="315" mass="35163">METLSKIRPPKPLLLLPSSPTSLCLTPRPQTLTLKASLNNNNPTPPRAPILRYATATAAAAAALLVAGLQRPALASSSAPPSPPPLVDTLSAEEDERRLEDRLASHPDDAESLRSLMELKVKLNKIPEAILAVDRLIEANPGDTELHLLKAHLQTYGNDVETARAGFEGILAKDPYCVEAYHGLVVAATTNSEDSEVVEEELSVLTRQIEAAMEGCRREKKKEEVRDFRLLLAQVTVMRNDYEKALGIYKELVKEDPRDFRPYLCQGIIYTLMRKKSEAEKQFETYRRLVPKGHPYARYFNDGMVAMKAFSERLE</sequence>
<reference evidence="2" key="2">
    <citation type="submission" date="2023-06" db="EMBL/GenBank/DDBJ databases">
        <authorList>
            <person name="Ma L."/>
            <person name="Liu K.-W."/>
            <person name="Li Z."/>
            <person name="Hsiao Y.-Y."/>
            <person name="Qi Y."/>
            <person name="Fu T."/>
            <person name="Tang G."/>
            <person name="Zhang D."/>
            <person name="Sun W.-H."/>
            <person name="Liu D.-K."/>
            <person name="Li Y."/>
            <person name="Chen G.-Z."/>
            <person name="Liu X.-D."/>
            <person name="Liao X.-Y."/>
            <person name="Jiang Y.-T."/>
            <person name="Yu X."/>
            <person name="Hao Y."/>
            <person name="Huang J."/>
            <person name="Zhao X.-W."/>
            <person name="Ke S."/>
            <person name="Chen Y.-Y."/>
            <person name="Wu W.-L."/>
            <person name="Hsu J.-L."/>
            <person name="Lin Y.-F."/>
            <person name="Huang M.-D."/>
            <person name="Li C.-Y."/>
            <person name="Huang L."/>
            <person name="Wang Z.-W."/>
            <person name="Zhao X."/>
            <person name="Zhong W.-Y."/>
            <person name="Peng D.-H."/>
            <person name="Ahmad S."/>
            <person name="Lan S."/>
            <person name="Zhang J.-S."/>
            <person name="Tsai W.-C."/>
            <person name="Van De Peer Y."/>
            <person name="Liu Z.-J."/>
        </authorList>
    </citation>
    <scope>NUCLEOTIDE SEQUENCE</scope>
    <source>
        <strain evidence="2">CP</strain>
        <tissue evidence="2">Leaves</tissue>
    </source>
</reference>
<dbReference type="AlphaFoldDB" id="A0AAV9F8B7"/>
<proteinExistence type="predicted"/>
<dbReference type="InterPro" id="IPR019734">
    <property type="entry name" value="TPR_rpt"/>
</dbReference>
<dbReference type="PROSITE" id="PS50005">
    <property type="entry name" value="TPR"/>
    <property type="match status" value="1"/>
</dbReference>
<dbReference type="Gene3D" id="1.25.40.10">
    <property type="entry name" value="Tetratricopeptide repeat domain"/>
    <property type="match status" value="2"/>
</dbReference>
<dbReference type="PANTHER" id="PTHR36350:SF3">
    <property type="entry name" value="TRANSMEMBRANE PROTEIN"/>
    <property type="match status" value="1"/>
</dbReference>
<evidence type="ECO:0000313" key="2">
    <source>
        <dbReference type="EMBL" id="KAK1321987.1"/>
    </source>
</evidence>
<keyword evidence="1" id="KW-0802">TPR repeat</keyword>
<dbReference type="EMBL" id="JAUJYO010000003">
    <property type="protein sequence ID" value="KAK1321987.1"/>
    <property type="molecule type" value="Genomic_DNA"/>
</dbReference>
<dbReference type="Proteomes" id="UP001180020">
    <property type="component" value="Unassembled WGS sequence"/>
</dbReference>
<evidence type="ECO:0000313" key="3">
    <source>
        <dbReference type="Proteomes" id="UP001180020"/>
    </source>
</evidence>
<evidence type="ECO:0000256" key="1">
    <source>
        <dbReference type="PROSITE-ProRule" id="PRU00339"/>
    </source>
</evidence>
<dbReference type="SUPFAM" id="SSF48452">
    <property type="entry name" value="TPR-like"/>
    <property type="match status" value="1"/>
</dbReference>